<evidence type="ECO:0000256" key="1">
    <source>
        <dbReference type="ARBA" id="ARBA00004496"/>
    </source>
</evidence>
<name>A0A5B1LN23_9ACTN</name>
<organism evidence="13 14">
    <name type="scientific">Nocardioides humilatus</name>
    <dbReference type="NCBI Taxonomy" id="2607660"/>
    <lineage>
        <taxon>Bacteria</taxon>
        <taxon>Bacillati</taxon>
        <taxon>Actinomycetota</taxon>
        <taxon>Actinomycetes</taxon>
        <taxon>Propionibacteriales</taxon>
        <taxon>Nocardioidaceae</taxon>
        <taxon>Nocardioides</taxon>
    </lineage>
</organism>
<feature type="domain" description="N-acetyltransferase" evidence="12">
    <location>
        <begin position="5"/>
        <end position="161"/>
    </location>
</feature>
<evidence type="ECO:0000259" key="12">
    <source>
        <dbReference type="PROSITE" id="PS51186"/>
    </source>
</evidence>
<evidence type="ECO:0000256" key="4">
    <source>
        <dbReference type="ARBA" id="ARBA00022490"/>
    </source>
</evidence>
<dbReference type="Pfam" id="PF02367">
    <property type="entry name" value="TsaE"/>
    <property type="match status" value="1"/>
</dbReference>
<dbReference type="EMBL" id="VUJV01000001">
    <property type="protein sequence ID" value="KAA1422051.1"/>
    <property type="molecule type" value="Genomic_DNA"/>
</dbReference>
<dbReference type="PROSITE" id="PS51186">
    <property type="entry name" value="GNAT"/>
    <property type="match status" value="1"/>
</dbReference>
<dbReference type="GO" id="GO:0046872">
    <property type="term" value="F:metal ion binding"/>
    <property type="evidence" value="ECO:0007669"/>
    <property type="project" value="UniProtKB-KW"/>
</dbReference>
<keyword evidence="9" id="KW-0460">Magnesium</keyword>
<dbReference type="InterPro" id="IPR016181">
    <property type="entry name" value="Acyl_CoA_acyltransferase"/>
</dbReference>
<sequence length="316" mass="33286">MRSEPTIEVVGPEGAAVVLEIVRAAFADREPLDPPTDALAETEETIAARLAAGAGLVARIDGRPVASVLLDAEPDGRTVHLRRFGLTPEARGQGLAVALVREALHAATTLGDGRAERAMVFAREELPRTARFWRQQGFAEVGRTAPYVELARALPRRIEVPTPEDMQALATRIAGVVGAGDVLVLSGDLGAGKTTFTQGLGAALQVRGAITSPTFVISRVHPSLVGGPDLVHVDAYRLGGAAELDDLDLDTDLDRAVTVVEWGEGLAEDLADSPLEIRITRAVGADGDAADTGDNDPRTVELDPLGRRWLGVDLIG</sequence>
<dbReference type="InterPro" id="IPR027417">
    <property type="entry name" value="P-loop_NTPase"/>
</dbReference>
<dbReference type="PANTHER" id="PTHR33540:SF2">
    <property type="entry name" value="TRNA THREONYLCARBAMOYLADENOSINE BIOSYNTHESIS PROTEIN TSAE"/>
    <property type="match status" value="1"/>
</dbReference>
<protein>
    <recommendedName>
        <fullName evidence="3">tRNA threonylcarbamoyladenosine biosynthesis protein TsaE</fullName>
    </recommendedName>
    <alternativeName>
        <fullName evidence="11">t(6)A37 threonylcarbamoyladenosine biosynthesis protein TsaE</fullName>
    </alternativeName>
</protein>
<dbReference type="AlphaFoldDB" id="A0A5B1LN23"/>
<dbReference type="InterPro" id="IPR000182">
    <property type="entry name" value="GNAT_dom"/>
</dbReference>
<dbReference type="NCBIfam" id="TIGR00150">
    <property type="entry name" value="T6A_YjeE"/>
    <property type="match status" value="1"/>
</dbReference>
<keyword evidence="8" id="KW-0067">ATP-binding</keyword>
<dbReference type="GO" id="GO:0005737">
    <property type="term" value="C:cytoplasm"/>
    <property type="evidence" value="ECO:0007669"/>
    <property type="project" value="UniProtKB-SubCell"/>
</dbReference>
<dbReference type="Pfam" id="PF00583">
    <property type="entry name" value="Acetyltransf_1"/>
    <property type="match status" value="1"/>
</dbReference>
<proteinExistence type="inferred from homology"/>
<evidence type="ECO:0000256" key="9">
    <source>
        <dbReference type="ARBA" id="ARBA00022842"/>
    </source>
</evidence>
<dbReference type="CDD" id="cd04301">
    <property type="entry name" value="NAT_SF"/>
    <property type="match status" value="1"/>
</dbReference>
<comment type="function">
    <text evidence="10">Required for the formation of a threonylcarbamoyl group on adenosine at position 37 (t(6)A37) in tRNAs that read codons beginning with adenine. Is involved in the transfer of the threonylcarbamoyl moiety of threonylcarbamoyl-AMP (TC-AMP) to the N6 group of A37, together with TsaD and TsaB. TsaE seems to play an indirect role in the t(6)A biosynthesis pathway, possibly in regulating the core enzymatic function of TsaD.</text>
</comment>
<dbReference type="PANTHER" id="PTHR33540">
    <property type="entry name" value="TRNA THREONYLCARBAMOYLADENOSINE BIOSYNTHESIS PROTEIN TSAE"/>
    <property type="match status" value="1"/>
</dbReference>
<reference evidence="13 14" key="1">
    <citation type="submission" date="2019-09" db="EMBL/GenBank/DDBJ databases">
        <title>Nocardioides panacisoli sp. nov., isolated from the soil of a ginseng field.</title>
        <authorList>
            <person name="Cho C."/>
        </authorList>
    </citation>
    <scope>NUCLEOTIDE SEQUENCE [LARGE SCALE GENOMIC DNA]</scope>
    <source>
        <strain evidence="13 14">BN130099</strain>
    </source>
</reference>
<comment type="subcellular location">
    <subcellularLocation>
        <location evidence="1">Cytoplasm</location>
    </subcellularLocation>
</comment>
<evidence type="ECO:0000313" key="13">
    <source>
        <dbReference type="EMBL" id="KAA1422051.1"/>
    </source>
</evidence>
<reference evidence="13 14" key="2">
    <citation type="submission" date="2019-09" db="EMBL/GenBank/DDBJ databases">
        <authorList>
            <person name="Jin C."/>
        </authorList>
    </citation>
    <scope>NUCLEOTIDE SEQUENCE [LARGE SCALE GENOMIC DNA]</scope>
    <source>
        <strain evidence="13 14">BN130099</strain>
    </source>
</reference>
<dbReference type="Proteomes" id="UP000325003">
    <property type="component" value="Unassembled WGS sequence"/>
</dbReference>
<keyword evidence="14" id="KW-1185">Reference proteome</keyword>
<keyword evidence="13" id="KW-0808">Transferase</keyword>
<accession>A0A5B1LN23</accession>
<evidence type="ECO:0000313" key="14">
    <source>
        <dbReference type="Proteomes" id="UP000325003"/>
    </source>
</evidence>
<evidence type="ECO:0000256" key="10">
    <source>
        <dbReference type="ARBA" id="ARBA00024908"/>
    </source>
</evidence>
<keyword evidence="5" id="KW-0819">tRNA processing</keyword>
<dbReference type="SUPFAM" id="SSF55729">
    <property type="entry name" value="Acyl-CoA N-acyltransferases (Nat)"/>
    <property type="match status" value="1"/>
</dbReference>
<evidence type="ECO:0000256" key="6">
    <source>
        <dbReference type="ARBA" id="ARBA00022723"/>
    </source>
</evidence>
<dbReference type="GO" id="GO:0002949">
    <property type="term" value="P:tRNA threonylcarbamoyladenosine modification"/>
    <property type="evidence" value="ECO:0007669"/>
    <property type="project" value="InterPro"/>
</dbReference>
<evidence type="ECO:0000256" key="3">
    <source>
        <dbReference type="ARBA" id="ARBA00019010"/>
    </source>
</evidence>
<comment type="similarity">
    <text evidence="2">Belongs to the TsaE family.</text>
</comment>
<comment type="caution">
    <text evidence="13">The sequence shown here is derived from an EMBL/GenBank/DDBJ whole genome shotgun (WGS) entry which is preliminary data.</text>
</comment>
<evidence type="ECO:0000256" key="8">
    <source>
        <dbReference type="ARBA" id="ARBA00022840"/>
    </source>
</evidence>
<dbReference type="GO" id="GO:0016747">
    <property type="term" value="F:acyltransferase activity, transferring groups other than amino-acyl groups"/>
    <property type="evidence" value="ECO:0007669"/>
    <property type="project" value="InterPro"/>
</dbReference>
<keyword evidence="4" id="KW-0963">Cytoplasm</keyword>
<dbReference type="InterPro" id="IPR003442">
    <property type="entry name" value="T6A_TsaE"/>
</dbReference>
<dbReference type="SUPFAM" id="SSF52540">
    <property type="entry name" value="P-loop containing nucleoside triphosphate hydrolases"/>
    <property type="match status" value="1"/>
</dbReference>
<dbReference type="GO" id="GO:0005524">
    <property type="term" value="F:ATP binding"/>
    <property type="evidence" value="ECO:0007669"/>
    <property type="project" value="UniProtKB-KW"/>
</dbReference>
<dbReference type="Gene3D" id="3.40.630.30">
    <property type="match status" value="1"/>
</dbReference>
<keyword evidence="6" id="KW-0479">Metal-binding</keyword>
<evidence type="ECO:0000256" key="11">
    <source>
        <dbReference type="ARBA" id="ARBA00032441"/>
    </source>
</evidence>
<evidence type="ECO:0000256" key="5">
    <source>
        <dbReference type="ARBA" id="ARBA00022694"/>
    </source>
</evidence>
<evidence type="ECO:0000256" key="7">
    <source>
        <dbReference type="ARBA" id="ARBA00022741"/>
    </source>
</evidence>
<keyword evidence="7" id="KW-0547">Nucleotide-binding</keyword>
<gene>
    <name evidence="13" type="primary">tsaE</name>
    <name evidence="13" type="ORF">F0U44_03060</name>
</gene>
<dbReference type="Gene3D" id="3.40.50.300">
    <property type="entry name" value="P-loop containing nucleotide triphosphate hydrolases"/>
    <property type="match status" value="1"/>
</dbReference>
<evidence type="ECO:0000256" key="2">
    <source>
        <dbReference type="ARBA" id="ARBA00007599"/>
    </source>
</evidence>